<dbReference type="PANTHER" id="PTHR12138">
    <property type="entry name" value="PRIMATE-EXPANDED PROTEIN FAMILY"/>
    <property type="match status" value="1"/>
</dbReference>
<keyword evidence="3" id="KW-1185">Reference proteome</keyword>
<sequence length="186" mass="20430">NTRRHVAWHGGVFYIYDDPFSLPQLVFYCAQVSIHKVDEILWLQVIETSSNGCKEFLVKLEVLAELKERLKAVILENTGTRSTLGSFSFLFLFFETEFHFFAQAGVNGRDLGSPQPPPPGSRDSPASASQVAGITGMCHDTRLIFVFLVRDRVCHVGQAGLELLTSGDPPASASQSARITGMSHCA</sequence>
<organism evidence="2 3">
    <name type="scientific">Macaca mulatta</name>
    <name type="common">Rhesus macaque</name>
    <dbReference type="NCBI Taxonomy" id="9544"/>
    <lineage>
        <taxon>Eukaryota</taxon>
        <taxon>Metazoa</taxon>
        <taxon>Chordata</taxon>
        <taxon>Craniata</taxon>
        <taxon>Vertebrata</taxon>
        <taxon>Euteleostomi</taxon>
        <taxon>Mammalia</taxon>
        <taxon>Eutheria</taxon>
        <taxon>Euarchontoglires</taxon>
        <taxon>Primates</taxon>
        <taxon>Haplorrhini</taxon>
        <taxon>Catarrhini</taxon>
        <taxon>Cercopithecidae</taxon>
        <taxon>Cercopithecinae</taxon>
        <taxon>Macaca</taxon>
    </lineage>
</organism>
<protein>
    <submittedName>
        <fullName evidence="2">Uncharacterized protein</fullName>
    </submittedName>
</protein>
<dbReference type="GeneTree" id="ENSGT01120000271815"/>
<evidence type="ECO:0000313" key="3">
    <source>
        <dbReference type="Proteomes" id="UP000006718"/>
    </source>
</evidence>
<dbReference type="PANTHER" id="PTHR12138:SF135">
    <property type="entry name" value="SAM DOMAIN-CONTAINING PROTEIN"/>
    <property type="match status" value="1"/>
</dbReference>
<dbReference type="InParanoid" id="A0A5F7ZT23"/>
<dbReference type="VEuPathDB" id="HostDB:ENSMMUG00000059094"/>
<dbReference type="PRINTS" id="PR02045">
    <property type="entry name" value="F138DOMAIN"/>
</dbReference>
<proteinExistence type="predicted"/>
<feature type="region of interest" description="Disordered" evidence="1">
    <location>
        <begin position="109"/>
        <end position="128"/>
    </location>
</feature>
<reference evidence="2" key="4">
    <citation type="submission" date="2025-09" db="UniProtKB">
        <authorList>
            <consortium name="Ensembl"/>
        </authorList>
    </citation>
    <scope>IDENTIFICATION</scope>
    <source>
        <strain evidence="2">17573</strain>
    </source>
</reference>
<name>A0A5F7ZT23_MACMU</name>
<reference evidence="2" key="2">
    <citation type="submission" date="2019-01" db="EMBL/GenBank/DDBJ databases">
        <authorList>
            <person name="Graves T."/>
            <person name="Eichler E.E."/>
            <person name="Wilson R.K."/>
        </authorList>
    </citation>
    <scope>NUCLEOTIDE SEQUENCE [LARGE SCALE GENOMIC DNA]</scope>
    <source>
        <strain evidence="2">17573</strain>
    </source>
</reference>
<evidence type="ECO:0000313" key="2">
    <source>
        <dbReference type="Ensembl" id="ENSMMUP00000068302.1"/>
    </source>
</evidence>
<dbReference type="Ensembl" id="ENSMMUT00000096271.1">
    <property type="protein sequence ID" value="ENSMMUP00000068302.1"/>
    <property type="gene ID" value="ENSMMUG00000059094.1"/>
</dbReference>
<reference evidence="3" key="1">
    <citation type="journal article" date="2007" name="Science">
        <title>Evolutionary and biomedical insights from the rhesus macaque genome.</title>
        <authorList>
            <person name="Gibbs R.A."/>
            <person name="Rogers J."/>
            <person name="Katze M.G."/>
            <person name="Bumgarner R."/>
            <person name="Weinstock G.M."/>
            <person name="Mardis E.R."/>
            <person name="Remington K.A."/>
            <person name="Strausberg R.L."/>
            <person name="Venter J.C."/>
            <person name="Wilson R.K."/>
            <person name="Batzer M.A."/>
            <person name="Bustamante C.D."/>
            <person name="Eichler E.E."/>
            <person name="Hahn M.W."/>
            <person name="Hardison R.C."/>
            <person name="Makova K.D."/>
            <person name="Miller W."/>
            <person name="Milosavljevic A."/>
            <person name="Palermo R.E."/>
            <person name="Siepel A."/>
            <person name="Sikela J.M."/>
            <person name="Attaway T."/>
            <person name="Bell S."/>
            <person name="Bernard K.E."/>
            <person name="Buhay C.J."/>
            <person name="Chandrabose M.N."/>
            <person name="Dao M."/>
            <person name="Davis C."/>
            <person name="Delehaunty K.D."/>
            <person name="Ding Y."/>
            <person name="Dinh H.H."/>
            <person name="Dugan-Rocha S."/>
            <person name="Fulton L.A."/>
            <person name="Gabisi R.A."/>
            <person name="Garner T.T."/>
            <person name="Godfrey J."/>
            <person name="Hawes A.C."/>
            <person name="Hernandez J."/>
            <person name="Hines S."/>
            <person name="Holder M."/>
            <person name="Hume J."/>
            <person name="Jhangiani S.N."/>
            <person name="Joshi V."/>
            <person name="Khan Z.M."/>
            <person name="Kirkness E.F."/>
            <person name="Cree A."/>
            <person name="Fowler R.G."/>
            <person name="Lee S."/>
            <person name="Lewis L.R."/>
            <person name="Li Z."/>
            <person name="Liu Y.-S."/>
            <person name="Moore S.M."/>
            <person name="Muzny D."/>
            <person name="Nazareth L.V."/>
            <person name="Ngo D.N."/>
            <person name="Okwuonu G.O."/>
            <person name="Pai G."/>
            <person name="Parker D."/>
            <person name="Paul H.A."/>
            <person name="Pfannkoch C."/>
            <person name="Pohl C.S."/>
            <person name="Rogers Y.-H.C."/>
            <person name="Ruiz S.J."/>
            <person name="Sabo A."/>
            <person name="Santibanez J."/>
            <person name="Schneider B.W."/>
            <person name="Smith S.M."/>
            <person name="Sodergren E."/>
            <person name="Svatek A.F."/>
            <person name="Utterback T.R."/>
            <person name="Vattathil S."/>
            <person name="Warren W."/>
            <person name="White C.S."/>
            <person name="Chinwalla A.T."/>
            <person name="Feng Y."/>
            <person name="Halpern A.L."/>
            <person name="Hillier L.W."/>
            <person name="Huang X."/>
            <person name="Minx P."/>
            <person name="Nelson J.O."/>
            <person name="Pepin K.H."/>
            <person name="Qin X."/>
            <person name="Sutton G.G."/>
            <person name="Venter E."/>
            <person name="Walenz B.P."/>
            <person name="Wallis J.W."/>
            <person name="Worley K.C."/>
            <person name="Yang S.-P."/>
            <person name="Jones S.M."/>
            <person name="Marra M.A."/>
            <person name="Rocchi M."/>
            <person name="Schein J.E."/>
            <person name="Baertsch R."/>
            <person name="Clarke L."/>
            <person name="Csuros M."/>
            <person name="Glasscock J."/>
            <person name="Harris R.A."/>
            <person name="Havlak P."/>
            <person name="Jackson A.R."/>
            <person name="Jiang H."/>
            <person name="Liu Y."/>
            <person name="Messina D.N."/>
            <person name="Shen Y."/>
            <person name="Song H.X.-Z."/>
            <person name="Wylie T."/>
            <person name="Zhang L."/>
            <person name="Birney E."/>
            <person name="Han K."/>
            <person name="Konkel M.K."/>
            <person name="Lee J."/>
            <person name="Smit A.F.A."/>
            <person name="Ullmer B."/>
            <person name="Wang H."/>
            <person name="Xing J."/>
            <person name="Burhans R."/>
            <person name="Cheng Z."/>
            <person name="Karro J.E."/>
            <person name="Ma J."/>
            <person name="Raney B."/>
            <person name="She X."/>
            <person name="Cox M.J."/>
            <person name="Demuth J.P."/>
            <person name="Dumas L.J."/>
            <person name="Han S.-G."/>
            <person name="Hopkins J."/>
            <person name="Karimpour-Fard A."/>
            <person name="Kim Y.H."/>
            <person name="Pollack J.R."/>
            <person name="Vinar T."/>
            <person name="Addo-Quaye C."/>
            <person name="Degenhardt J."/>
            <person name="Denby A."/>
            <person name="Hubisz M.J."/>
            <person name="Indap A."/>
            <person name="Kosiol C."/>
            <person name="Lahn B.T."/>
            <person name="Lawson H.A."/>
            <person name="Marklein A."/>
            <person name="Nielsen R."/>
            <person name="Vallender E.J."/>
            <person name="Clark A.G."/>
            <person name="Ferguson B."/>
            <person name="Hernandez R.D."/>
            <person name="Hirani K."/>
            <person name="Kehrer-Sawatzki H."/>
            <person name="Kolb J."/>
            <person name="Patil S."/>
            <person name="Pu L.-L."/>
            <person name="Ren Y."/>
            <person name="Smith D.G."/>
            <person name="Wheeler D.A."/>
            <person name="Schenck I."/>
            <person name="Ball E.V."/>
            <person name="Chen R."/>
            <person name="Cooper D.N."/>
            <person name="Giardine B."/>
            <person name="Hsu F."/>
            <person name="Kent W.J."/>
            <person name="Lesk A."/>
            <person name="Nelson D.L."/>
            <person name="O'brien W.E."/>
            <person name="Pruefer K."/>
            <person name="Stenson P.D."/>
            <person name="Wallace J.C."/>
            <person name="Ke H."/>
            <person name="Liu X.-M."/>
            <person name="Wang P."/>
            <person name="Xiang A.P."/>
            <person name="Yang F."/>
            <person name="Barber G.P."/>
            <person name="Haussler D."/>
            <person name="Karolchik D."/>
            <person name="Kern A.D."/>
            <person name="Kuhn R.M."/>
            <person name="Smith K.E."/>
            <person name="Zwieg A.S."/>
        </authorList>
    </citation>
    <scope>NUCLEOTIDE SEQUENCE [LARGE SCALE GENOMIC DNA]</scope>
    <source>
        <strain evidence="3">17573</strain>
    </source>
</reference>
<evidence type="ECO:0000256" key="1">
    <source>
        <dbReference type="SAM" id="MobiDB-lite"/>
    </source>
</evidence>
<dbReference type="AlphaFoldDB" id="A0A5F7ZT23"/>
<accession>A0A5F7ZT23</accession>
<reference evidence="2" key="3">
    <citation type="submission" date="2025-08" db="UniProtKB">
        <authorList>
            <consortium name="Ensembl"/>
        </authorList>
    </citation>
    <scope>IDENTIFICATION</scope>
    <source>
        <strain evidence="2">17573</strain>
    </source>
</reference>
<feature type="region of interest" description="Disordered" evidence="1">
    <location>
        <begin position="165"/>
        <end position="186"/>
    </location>
</feature>
<dbReference type="Proteomes" id="UP000006718">
    <property type="component" value="Chromosome 9"/>
</dbReference>